<proteinExistence type="predicted"/>
<keyword evidence="2" id="KW-1185">Reference proteome</keyword>
<dbReference type="RefSeq" id="WP_061968669.1">
    <property type="nucleotide sequence ID" value="NZ_FMAV01000001.1"/>
</dbReference>
<evidence type="ECO:0000313" key="1">
    <source>
        <dbReference type="EMBL" id="KSU84709.1"/>
    </source>
</evidence>
<reference evidence="1 2" key="1">
    <citation type="journal article" date="2014" name="Antonie Van Leeuwenhoek">
        <title>Fictibacillus enclensis sp. nov., isolated from marine sediment.</title>
        <authorList>
            <person name="Dastager S.G."/>
            <person name="Mawlankar R."/>
            <person name="Srinivasan K."/>
            <person name="Tang S.K."/>
            <person name="Lee J.C."/>
            <person name="Ramana V.V."/>
            <person name="Shouche Y.S."/>
        </authorList>
    </citation>
    <scope>NUCLEOTIDE SEQUENCE [LARGE SCALE GENOMIC DNA]</scope>
    <source>
        <strain evidence="1 2">NIO-1003</strain>
    </source>
</reference>
<gene>
    <name evidence="1" type="ORF">AS030_04025</name>
</gene>
<comment type="caution">
    <text evidence="1">The sequence shown here is derived from an EMBL/GenBank/DDBJ whole genome shotgun (WGS) entry which is preliminary data.</text>
</comment>
<protein>
    <submittedName>
        <fullName evidence="1">Uncharacterized protein</fullName>
    </submittedName>
</protein>
<dbReference type="Proteomes" id="UP000054099">
    <property type="component" value="Unassembled WGS sequence"/>
</dbReference>
<organism evidence="1 2">
    <name type="scientific">Fictibacillus enclensis</name>
    <dbReference type="NCBI Taxonomy" id="1017270"/>
    <lineage>
        <taxon>Bacteria</taxon>
        <taxon>Bacillati</taxon>
        <taxon>Bacillota</taxon>
        <taxon>Bacilli</taxon>
        <taxon>Bacillales</taxon>
        <taxon>Fictibacillaceae</taxon>
        <taxon>Fictibacillus</taxon>
    </lineage>
</organism>
<sequence length="79" mass="9325">MEINEHIRSLMENPEKEFEFLQETNLPGAKNDLVRIRYVPQGDNGFFQATFYDDEREIVGSRVFDEVEDAIVFIEKNKI</sequence>
<evidence type="ECO:0000313" key="2">
    <source>
        <dbReference type="Proteomes" id="UP000054099"/>
    </source>
</evidence>
<dbReference type="EMBL" id="LNQN01000001">
    <property type="protein sequence ID" value="KSU84709.1"/>
    <property type="molecule type" value="Genomic_DNA"/>
</dbReference>
<accession>A0A0V8JCI3</accession>
<name>A0A0V8JCI3_9BACL</name>
<dbReference type="AlphaFoldDB" id="A0A0V8JCI3"/>
<dbReference type="OrthoDB" id="2970509at2"/>